<dbReference type="OrthoDB" id="9883789at2"/>
<feature type="transmembrane region" description="Helical" evidence="1">
    <location>
        <begin position="26"/>
        <end position="48"/>
    </location>
</feature>
<comment type="caution">
    <text evidence="2">The sequence shown here is derived from an EMBL/GenBank/DDBJ whole genome shotgun (WGS) entry which is preliminary data.</text>
</comment>
<evidence type="ECO:0000313" key="2">
    <source>
        <dbReference type="EMBL" id="PRR78782.1"/>
    </source>
</evidence>
<proteinExistence type="predicted"/>
<keyword evidence="1" id="KW-0472">Membrane</keyword>
<sequence length="149" mass="17323">MSKLNFIPYSYLQKNLKRKEKIFRKIFILISILLLFSVGILISNISMLKGLKKEEELFSSKIQGLYLNGNSKENIKNSLETIQCLKDFQNITIENNILWIEATGKSIEYCKKSIKELEEKSGLKITSLKGPEKKEDYYFYKVGVVINEK</sequence>
<dbReference type="RefSeq" id="WP_106063480.1">
    <property type="nucleotide sequence ID" value="NZ_PVXO01000036.1"/>
</dbReference>
<dbReference type="EMBL" id="PVXO01000036">
    <property type="protein sequence ID" value="PRR78782.1"/>
    <property type="molecule type" value="Genomic_DNA"/>
</dbReference>
<reference evidence="2 3" key="1">
    <citation type="submission" date="2018-03" db="EMBL/GenBank/DDBJ databases">
        <title>Genome sequence of Clostridium liquoris DSM 100320.</title>
        <authorList>
            <person name="Poehlein A."/>
            <person name="Daniel R."/>
        </authorList>
    </citation>
    <scope>NUCLEOTIDE SEQUENCE [LARGE SCALE GENOMIC DNA]</scope>
    <source>
        <strain evidence="2 3">DSM 100320</strain>
    </source>
</reference>
<dbReference type="AlphaFoldDB" id="A0A2T0B4J3"/>
<keyword evidence="1" id="KW-0812">Transmembrane</keyword>
<organism evidence="2 3">
    <name type="scientific">Clostridium liquoris</name>
    <dbReference type="NCBI Taxonomy" id="1289519"/>
    <lineage>
        <taxon>Bacteria</taxon>
        <taxon>Bacillati</taxon>
        <taxon>Bacillota</taxon>
        <taxon>Clostridia</taxon>
        <taxon>Eubacteriales</taxon>
        <taxon>Clostridiaceae</taxon>
        <taxon>Clostridium</taxon>
    </lineage>
</organism>
<dbReference type="Proteomes" id="UP000239706">
    <property type="component" value="Unassembled WGS sequence"/>
</dbReference>
<protein>
    <submittedName>
        <fullName evidence="2">Uncharacterized protein</fullName>
    </submittedName>
</protein>
<gene>
    <name evidence="2" type="ORF">CLLI_13640</name>
</gene>
<keyword evidence="1" id="KW-1133">Transmembrane helix</keyword>
<keyword evidence="3" id="KW-1185">Reference proteome</keyword>
<evidence type="ECO:0000256" key="1">
    <source>
        <dbReference type="SAM" id="Phobius"/>
    </source>
</evidence>
<accession>A0A2T0B4J3</accession>
<name>A0A2T0B4J3_9CLOT</name>
<evidence type="ECO:0000313" key="3">
    <source>
        <dbReference type="Proteomes" id="UP000239706"/>
    </source>
</evidence>